<evidence type="ECO:0000313" key="3">
    <source>
        <dbReference type="Proteomes" id="UP000886523"/>
    </source>
</evidence>
<proteinExistence type="predicted"/>
<comment type="caution">
    <text evidence="2">The sequence shown here is derived from an EMBL/GenBank/DDBJ whole genome shotgun (WGS) entry which is preliminary data.</text>
</comment>
<feature type="compositionally biased region" description="Pro residues" evidence="1">
    <location>
        <begin position="10"/>
        <end position="19"/>
    </location>
</feature>
<dbReference type="AlphaFoldDB" id="A0A9P6DLX4"/>
<accession>A0A9P6DLX4</accession>
<organism evidence="2 3">
    <name type="scientific">Hydnum rufescens UP504</name>
    <dbReference type="NCBI Taxonomy" id="1448309"/>
    <lineage>
        <taxon>Eukaryota</taxon>
        <taxon>Fungi</taxon>
        <taxon>Dikarya</taxon>
        <taxon>Basidiomycota</taxon>
        <taxon>Agaricomycotina</taxon>
        <taxon>Agaricomycetes</taxon>
        <taxon>Cantharellales</taxon>
        <taxon>Hydnaceae</taxon>
        <taxon>Hydnum</taxon>
    </lineage>
</organism>
<sequence length="176" mass="20048">MTERWGWDIRPPPGRPSAPPCTQRCRISRRAGPMHGALLRECRFRYQVLLATGLNYSLFFLGQEHYSTHTSSVTLDFYDSVIKGRPASCTQGPLNEPRFKEIWAVAVSAEIGERPQKDMEKIASNSRPSVVHGLSRVKSPWMTDSLVERRSRRVSWNVQPARGSLGQIGWTHWPTM</sequence>
<gene>
    <name evidence="2" type="ORF">BS47DRAFT_778354</name>
</gene>
<dbReference type="Proteomes" id="UP000886523">
    <property type="component" value="Unassembled WGS sequence"/>
</dbReference>
<evidence type="ECO:0000256" key="1">
    <source>
        <dbReference type="SAM" id="MobiDB-lite"/>
    </source>
</evidence>
<reference evidence="2" key="1">
    <citation type="journal article" date="2020" name="Nat. Commun.">
        <title>Large-scale genome sequencing of mycorrhizal fungi provides insights into the early evolution of symbiotic traits.</title>
        <authorList>
            <person name="Miyauchi S."/>
            <person name="Kiss E."/>
            <person name="Kuo A."/>
            <person name="Drula E."/>
            <person name="Kohler A."/>
            <person name="Sanchez-Garcia M."/>
            <person name="Morin E."/>
            <person name="Andreopoulos B."/>
            <person name="Barry K.W."/>
            <person name="Bonito G."/>
            <person name="Buee M."/>
            <person name="Carver A."/>
            <person name="Chen C."/>
            <person name="Cichocki N."/>
            <person name="Clum A."/>
            <person name="Culley D."/>
            <person name="Crous P.W."/>
            <person name="Fauchery L."/>
            <person name="Girlanda M."/>
            <person name="Hayes R.D."/>
            <person name="Keri Z."/>
            <person name="LaButti K."/>
            <person name="Lipzen A."/>
            <person name="Lombard V."/>
            <person name="Magnuson J."/>
            <person name="Maillard F."/>
            <person name="Murat C."/>
            <person name="Nolan M."/>
            <person name="Ohm R.A."/>
            <person name="Pangilinan J."/>
            <person name="Pereira M.F."/>
            <person name="Perotto S."/>
            <person name="Peter M."/>
            <person name="Pfister S."/>
            <person name="Riley R."/>
            <person name="Sitrit Y."/>
            <person name="Stielow J.B."/>
            <person name="Szollosi G."/>
            <person name="Zifcakova L."/>
            <person name="Stursova M."/>
            <person name="Spatafora J.W."/>
            <person name="Tedersoo L."/>
            <person name="Vaario L.M."/>
            <person name="Yamada A."/>
            <person name="Yan M."/>
            <person name="Wang P."/>
            <person name="Xu J."/>
            <person name="Bruns T."/>
            <person name="Baldrian P."/>
            <person name="Vilgalys R."/>
            <person name="Dunand C."/>
            <person name="Henrissat B."/>
            <person name="Grigoriev I.V."/>
            <person name="Hibbett D."/>
            <person name="Nagy L.G."/>
            <person name="Martin F.M."/>
        </authorList>
    </citation>
    <scope>NUCLEOTIDE SEQUENCE</scope>
    <source>
        <strain evidence="2">UP504</strain>
    </source>
</reference>
<keyword evidence="3" id="KW-1185">Reference proteome</keyword>
<feature type="region of interest" description="Disordered" evidence="1">
    <location>
        <begin position="1"/>
        <end position="22"/>
    </location>
</feature>
<name>A0A9P6DLX4_9AGAM</name>
<evidence type="ECO:0000313" key="2">
    <source>
        <dbReference type="EMBL" id="KAF9503664.1"/>
    </source>
</evidence>
<dbReference type="EMBL" id="MU129317">
    <property type="protein sequence ID" value="KAF9503664.1"/>
    <property type="molecule type" value="Genomic_DNA"/>
</dbReference>
<dbReference type="OrthoDB" id="4664297at2759"/>
<protein>
    <submittedName>
        <fullName evidence="2">Uncharacterized protein</fullName>
    </submittedName>
</protein>